<gene>
    <name evidence="2" type="ORF">Gasu_01960</name>
</gene>
<evidence type="ECO:0000313" key="2">
    <source>
        <dbReference type="EMBL" id="EME32842.1"/>
    </source>
</evidence>
<dbReference type="KEGG" id="gsl:Gasu_01960"/>
<dbReference type="PANTHER" id="PTHR35688">
    <property type="entry name" value="NAD(P)-LINKED OXIDOREDUCTASE SUPERFAMILY PROTEIN"/>
    <property type="match status" value="1"/>
</dbReference>
<dbReference type="STRING" id="130081.M2XRI9"/>
<dbReference type="AlphaFoldDB" id="M2XRI9"/>
<keyword evidence="3" id="KW-1185">Reference proteome</keyword>
<dbReference type="Gramene" id="EME32842">
    <property type="protein sequence ID" value="EME32842"/>
    <property type="gene ID" value="Gasu_01960"/>
</dbReference>
<dbReference type="PANTHER" id="PTHR35688:SF2">
    <property type="entry name" value="NAD(P)-LINKED OXIDOREDUCTASE SUPERFAMILY PROTEIN"/>
    <property type="match status" value="1"/>
</dbReference>
<dbReference type="Proteomes" id="UP000030680">
    <property type="component" value="Unassembled WGS sequence"/>
</dbReference>
<dbReference type="Pfam" id="PF03703">
    <property type="entry name" value="bPH_2"/>
    <property type="match status" value="1"/>
</dbReference>
<name>M2XRI9_GALSU</name>
<dbReference type="InterPro" id="IPR005182">
    <property type="entry name" value="YdbS-like_PH"/>
</dbReference>
<accession>M2XRI9</accession>
<evidence type="ECO:0000313" key="3">
    <source>
        <dbReference type="Proteomes" id="UP000030680"/>
    </source>
</evidence>
<organism evidence="2 3">
    <name type="scientific">Galdieria sulphuraria</name>
    <name type="common">Red alga</name>
    <dbReference type="NCBI Taxonomy" id="130081"/>
    <lineage>
        <taxon>Eukaryota</taxon>
        <taxon>Rhodophyta</taxon>
        <taxon>Bangiophyceae</taxon>
        <taxon>Galdieriales</taxon>
        <taxon>Galdieriaceae</taxon>
        <taxon>Galdieria</taxon>
    </lineage>
</organism>
<proteinExistence type="predicted"/>
<dbReference type="OrthoDB" id="3001at2759"/>
<dbReference type="RefSeq" id="XP_005709362.1">
    <property type="nucleotide sequence ID" value="XM_005709305.1"/>
</dbReference>
<dbReference type="GeneID" id="17091386"/>
<sequence length="176" mass="20492">MIAFQTEPCLGCFRYSKYILHQSQCNYFHKRKSFKRRLTLVVPLKMKGASTKKREEITVYEGGPSWTELVVPTVSLLTVVGIFPFLATVARQFWVRYQLTSNRIVVDSGFRGKQHVQVNWDEVVSFRSVRRFGGMSGDFVLQLKDGSKLEVRFIPNYNKIYEFLIDKKLKPLNKLS</sequence>
<feature type="domain" description="YdbS-like PH" evidence="1">
    <location>
        <begin position="93"/>
        <end position="164"/>
    </location>
</feature>
<evidence type="ECO:0000259" key="1">
    <source>
        <dbReference type="Pfam" id="PF03703"/>
    </source>
</evidence>
<dbReference type="EMBL" id="KB454484">
    <property type="protein sequence ID" value="EME32842.1"/>
    <property type="molecule type" value="Genomic_DNA"/>
</dbReference>
<reference evidence="3" key="1">
    <citation type="journal article" date="2013" name="Science">
        <title>Gene transfer from bacteria and archaea facilitated evolution of an extremophilic eukaryote.</title>
        <authorList>
            <person name="Schonknecht G."/>
            <person name="Chen W.H."/>
            <person name="Ternes C.M."/>
            <person name="Barbier G.G."/>
            <person name="Shrestha R.P."/>
            <person name="Stanke M."/>
            <person name="Brautigam A."/>
            <person name="Baker B.J."/>
            <person name="Banfield J.F."/>
            <person name="Garavito R.M."/>
            <person name="Carr K."/>
            <person name="Wilkerson C."/>
            <person name="Rensing S.A."/>
            <person name="Gagneul D."/>
            <person name="Dickenson N.E."/>
            <person name="Oesterhelt C."/>
            <person name="Lercher M.J."/>
            <person name="Weber A.P."/>
        </authorList>
    </citation>
    <scope>NUCLEOTIDE SEQUENCE [LARGE SCALE GENOMIC DNA]</scope>
    <source>
        <strain evidence="3">074W</strain>
    </source>
</reference>
<protein>
    <submittedName>
        <fullName evidence="2">Oxidoreductase</fullName>
    </submittedName>
</protein>